<feature type="compositionally biased region" description="Pro residues" evidence="1">
    <location>
        <begin position="40"/>
        <end position="54"/>
    </location>
</feature>
<evidence type="ECO:0000259" key="3">
    <source>
        <dbReference type="PROSITE" id="PS50072"/>
    </source>
</evidence>
<feature type="compositionally biased region" description="Low complexity" evidence="1">
    <location>
        <begin position="22"/>
        <end position="39"/>
    </location>
</feature>
<evidence type="ECO:0000256" key="1">
    <source>
        <dbReference type="SAM" id="MobiDB-lite"/>
    </source>
</evidence>
<dbReference type="SUPFAM" id="SSF50891">
    <property type="entry name" value="Cyclophilin-like"/>
    <property type="match status" value="1"/>
</dbReference>
<dbReference type="EMBL" id="JBHSWD010000001">
    <property type="protein sequence ID" value="MFC6592562.1"/>
    <property type="molecule type" value="Genomic_DNA"/>
</dbReference>
<proteinExistence type="predicted"/>
<name>A0ABW1YH76_9DEIO</name>
<dbReference type="EC" id="5.2.1.8" evidence="4"/>
<dbReference type="Proteomes" id="UP001596297">
    <property type="component" value="Unassembled WGS sequence"/>
</dbReference>
<dbReference type="GO" id="GO:0003755">
    <property type="term" value="F:peptidyl-prolyl cis-trans isomerase activity"/>
    <property type="evidence" value="ECO:0007669"/>
    <property type="project" value="UniProtKB-EC"/>
</dbReference>
<dbReference type="Pfam" id="PF00160">
    <property type="entry name" value="Pro_isomerase"/>
    <property type="match status" value="1"/>
</dbReference>
<accession>A0ABW1YH76</accession>
<dbReference type="PANTHER" id="PTHR45625">
    <property type="entry name" value="PEPTIDYL-PROLYL CIS-TRANS ISOMERASE-RELATED"/>
    <property type="match status" value="1"/>
</dbReference>
<evidence type="ECO:0000313" key="4">
    <source>
        <dbReference type="EMBL" id="MFC6592562.1"/>
    </source>
</evidence>
<feature type="domain" description="PPIase cyclophilin-type" evidence="3">
    <location>
        <begin position="101"/>
        <end position="149"/>
    </location>
</feature>
<feature type="region of interest" description="Disordered" evidence="1">
    <location>
        <begin position="22"/>
        <end position="54"/>
    </location>
</feature>
<protein>
    <submittedName>
        <fullName evidence="4">Peptidylprolyl isomerase</fullName>
        <ecNumber evidence="4">5.2.1.8</ecNumber>
    </submittedName>
</protein>
<dbReference type="PROSITE" id="PS50072">
    <property type="entry name" value="CSA_PPIASE_2"/>
    <property type="match status" value="1"/>
</dbReference>
<keyword evidence="2" id="KW-0732">Signal</keyword>
<keyword evidence="5" id="KW-1185">Reference proteome</keyword>
<gene>
    <name evidence="4" type="ORF">ACFP81_11530</name>
</gene>
<evidence type="ECO:0000256" key="2">
    <source>
        <dbReference type="SAM" id="SignalP"/>
    </source>
</evidence>
<comment type="caution">
    <text evidence="4">The sequence shown here is derived from an EMBL/GenBank/DDBJ whole genome shotgun (WGS) entry which is preliminary data.</text>
</comment>
<feature type="chain" id="PRO_5046007327" evidence="2">
    <location>
        <begin position="24"/>
        <end position="149"/>
    </location>
</feature>
<dbReference type="InterPro" id="IPR044666">
    <property type="entry name" value="Cyclophilin_A-like"/>
</dbReference>
<dbReference type="Gene3D" id="2.40.100.10">
    <property type="entry name" value="Cyclophilin-like"/>
    <property type="match status" value="1"/>
</dbReference>
<reference evidence="5" key="1">
    <citation type="journal article" date="2019" name="Int. J. Syst. Evol. Microbiol.">
        <title>The Global Catalogue of Microorganisms (GCM) 10K type strain sequencing project: providing services to taxonomists for standard genome sequencing and annotation.</title>
        <authorList>
            <consortium name="The Broad Institute Genomics Platform"/>
            <consortium name="The Broad Institute Genome Sequencing Center for Infectious Disease"/>
            <person name="Wu L."/>
            <person name="Ma J."/>
        </authorList>
    </citation>
    <scope>NUCLEOTIDE SEQUENCE [LARGE SCALE GENOMIC DNA]</scope>
    <source>
        <strain evidence="5">CGMCC 1.15772</strain>
    </source>
</reference>
<sequence length="149" mass="15452">MGYEIPYPLLALALSACAPSLTAPQTAPAPTSPVAVAPSTPAPTAPAPTVPAPAAPVTSPVAGEWVRMAELSSAPVRAFAAAQQVTDPSKLYRAVLRTSRGPITVELYPAEAPQAVNNFVFLALNHFYDGTRFHRVVEGFVAQGATPFG</sequence>
<dbReference type="InterPro" id="IPR002130">
    <property type="entry name" value="Cyclophilin-type_PPIase_dom"/>
</dbReference>
<dbReference type="InterPro" id="IPR029000">
    <property type="entry name" value="Cyclophilin-like_dom_sf"/>
</dbReference>
<organism evidence="4 5">
    <name type="scientific">Deinococcus lacus</name>
    <dbReference type="NCBI Taxonomy" id="392561"/>
    <lineage>
        <taxon>Bacteria</taxon>
        <taxon>Thermotogati</taxon>
        <taxon>Deinococcota</taxon>
        <taxon>Deinococci</taxon>
        <taxon>Deinococcales</taxon>
        <taxon>Deinococcaceae</taxon>
        <taxon>Deinococcus</taxon>
    </lineage>
</organism>
<keyword evidence="4" id="KW-0413">Isomerase</keyword>
<dbReference type="PANTHER" id="PTHR45625:SF16">
    <property type="entry name" value="PEPTIDYL-PROLYL CIS-TRANS ISOMERASE"/>
    <property type="match status" value="1"/>
</dbReference>
<evidence type="ECO:0000313" key="5">
    <source>
        <dbReference type="Proteomes" id="UP001596297"/>
    </source>
</evidence>
<feature type="signal peptide" evidence="2">
    <location>
        <begin position="1"/>
        <end position="23"/>
    </location>
</feature>